<dbReference type="InterPro" id="IPR007345">
    <property type="entry name" value="Polysacch_pyruvyl_Trfase"/>
</dbReference>
<accession>A0ABX0PLL0</accession>
<dbReference type="RefSeq" id="WP_167110440.1">
    <property type="nucleotide sequence ID" value="NZ_JAAQTO010000004.1"/>
</dbReference>
<dbReference type="Proteomes" id="UP001318321">
    <property type="component" value="Unassembled WGS sequence"/>
</dbReference>
<sequence>MIKKYLSNCKGKVDILLTTYPEKKSRNVGDNLISHSALKIAKSLDKNYAPSVYFRKKNLDEIQENIKSILAPGFSVANKTYPKFYNLYSDLSQIKNFFPIGCSFQYPGVYLNVFDNFEYSNETLHFLERITKKHGALHCRDELIIALLKKHDIPSVYSGDMALYDPEMIGVHGKRIKDIKSIVFTVQHSPIYNKQAIRILKSLKEEFGSAELYISLHSRKNNNDKLIIEAAEALGYKTLELSGEVENLEVYKNVDLHVGYRLHGHIHFLRNRKPSVLIVEDVRSYGFFLTTGTSVGCFPSLRELDSTINMQLDHNICSFLRSQIDNQFEAYEALNEFIDLNYKKVIRPFYKNFIRKRWLEKIKLN</sequence>
<dbReference type="EMBL" id="JAAQTO010000004">
    <property type="protein sequence ID" value="NIC04160.1"/>
    <property type="molecule type" value="Genomic_DNA"/>
</dbReference>
<proteinExistence type="predicted"/>
<evidence type="ECO:0000313" key="2">
    <source>
        <dbReference type="EMBL" id="NIC04160.1"/>
    </source>
</evidence>
<reference evidence="2 3" key="1">
    <citation type="submission" date="2020-03" db="EMBL/GenBank/DDBJ databases">
        <title>Identification of Halomonas strains.</title>
        <authorList>
            <person name="Xiao Z."/>
            <person name="Dong F."/>
            <person name="Wang Z."/>
            <person name="Zhao J.-Y."/>
        </authorList>
    </citation>
    <scope>NUCLEOTIDE SEQUENCE [LARGE SCALE GENOMIC DNA]</scope>
    <source>
        <strain evidence="2 3">DX6</strain>
    </source>
</reference>
<keyword evidence="3" id="KW-1185">Reference proteome</keyword>
<feature type="domain" description="Polysaccharide pyruvyl transferase" evidence="1">
    <location>
        <begin position="27"/>
        <end position="279"/>
    </location>
</feature>
<protein>
    <submittedName>
        <fullName evidence="2">Polysaccharide pyruvyl transferase family protein</fullName>
    </submittedName>
</protein>
<keyword evidence="2" id="KW-0808">Transferase</keyword>
<evidence type="ECO:0000259" key="1">
    <source>
        <dbReference type="Pfam" id="PF04230"/>
    </source>
</evidence>
<comment type="caution">
    <text evidence="2">The sequence shown here is derived from an EMBL/GenBank/DDBJ whole genome shotgun (WGS) entry which is preliminary data.</text>
</comment>
<dbReference type="GO" id="GO:0016740">
    <property type="term" value="F:transferase activity"/>
    <property type="evidence" value="ECO:0007669"/>
    <property type="project" value="UniProtKB-KW"/>
</dbReference>
<dbReference type="Pfam" id="PF04230">
    <property type="entry name" value="PS_pyruv_trans"/>
    <property type="match status" value="1"/>
</dbReference>
<evidence type="ECO:0000313" key="3">
    <source>
        <dbReference type="Proteomes" id="UP001318321"/>
    </source>
</evidence>
<gene>
    <name evidence="2" type="ORF">HBJ55_01795</name>
</gene>
<name>A0ABX0PLL0_9GAMM</name>
<organism evidence="2 3">
    <name type="scientific">Billgrantia bachuensis</name>
    <dbReference type="NCBI Taxonomy" id="2717286"/>
    <lineage>
        <taxon>Bacteria</taxon>
        <taxon>Pseudomonadati</taxon>
        <taxon>Pseudomonadota</taxon>
        <taxon>Gammaproteobacteria</taxon>
        <taxon>Oceanospirillales</taxon>
        <taxon>Halomonadaceae</taxon>
        <taxon>Billgrantia</taxon>
    </lineage>
</organism>